<dbReference type="GO" id="GO:0006144">
    <property type="term" value="P:purine nucleobase metabolic process"/>
    <property type="evidence" value="ECO:0007669"/>
    <property type="project" value="UniProtKB-KW"/>
</dbReference>
<name>A0A8B5W3P3_ENTAV</name>
<organism evidence="5 6">
    <name type="scientific">Enterococcus avium</name>
    <name type="common">Streptococcus avium</name>
    <dbReference type="NCBI Taxonomy" id="33945"/>
    <lineage>
        <taxon>Bacteria</taxon>
        <taxon>Bacillati</taxon>
        <taxon>Bacillota</taxon>
        <taxon>Bacilli</taxon>
        <taxon>Lactobacillales</taxon>
        <taxon>Enterococcaceae</taxon>
        <taxon>Enterococcus</taxon>
    </lineage>
</organism>
<keyword evidence="2" id="KW-0659">Purine metabolism</keyword>
<comment type="catalytic activity">
    <reaction evidence="4">
        <text>(S)-ureidoglycolate = urea + glyoxylate</text>
        <dbReference type="Rhea" id="RHEA:11304"/>
        <dbReference type="ChEBI" id="CHEBI:16199"/>
        <dbReference type="ChEBI" id="CHEBI:36655"/>
        <dbReference type="ChEBI" id="CHEBI:57296"/>
        <dbReference type="EC" id="4.3.2.3"/>
    </reaction>
</comment>
<dbReference type="SUPFAM" id="SSF51182">
    <property type="entry name" value="RmlC-like cupins"/>
    <property type="match status" value="1"/>
</dbReference>
<gene>
    <name evidence="5" type="ORF">AUF17_10700</name>
</gene>
<evidence type="ECO:0000256" key="2">
    <source>
        <dbReference type="ARBA" id="ARBA00022631"/>
    </source>
</evidence>
<dbReference type="Proteomes" id="UP000316316">
    <property type="component" value="Unassembled WGS sequence"/>
</dbReference>
<keyword evidence="3" id="KW-0456">Lyase</keyword>
<evidence type="ECO:0000313" key="6">
    <source>
        <dbReference type="Proteomes" id="UP000316316"/>
    </source>
</evidence>
<protein>
    <recommendedName>
        <fullName evidence="7">Ureidoglycolate hydrolase</fullName>
    </recommendedName>
</protein>
<evidence type="ECO:0000256" key="1">
    <source>
        <dbReference type="ARBA" id="ARBA00011738"/>
    </source>
</evidence>
<evidence type="ECO:0000313" key="5">
    <source>
        <dbReference type="EMBL" id="TRZ34522.1"/>
    </source>
</evidence>
<evidence type="ECO:0000256" key="3">
    <source>
        <dbReference type="ARBA" id="ARBA00023239"/>
    </source>
</evidence>
<comment type="caution">
    <text evidence="5">The sequence shown here is derived from an EMBL/GenBank/DDBJ whole genome shotgun (WGS) entry which is preliminary data.</text>
</comment>
<dbReference type="AlphaFoldDB" id="A0A8B5W3P3"/>
<proteinExistence type="predicted"/>
<dbReference type="GO" id="GO:0000256">
    <property type="term" value="P:allantoin catabolic process"/>
    <property type="evidence" value="ECO:0007669"/>
    <property type="project" value="InterPro"/>
</dbReference>
<evidence type="ECO:0000256" key="4">
    <source>
        <dbReference type="ARBA" id="ARBA00047684"/>
    </source>
</evidence>
<dbReference type="InterPro" id="IPR007247">
    <property type="entry name" value="Ureidogly_lyase"/>
</dbReference>
<sequence>MALKLISVKRNISLLGLTRRKGMDVNTQKITTENFSDYGFVTSISQPDGYYLEGEYHKFFRDPVRMITQSGSLGLSSLVVRKNEGLKIKAMEYHDETDELQLPLDADVLLAVAPANGGEIIEAEVEVFQVLKGTLIILKEGTWHDVMYPISEELVHVLIGLPERTYKKDIVVKKLAEEIQIIL</sequence>
<accession>A0A8B5W3P3</accession>
<dbReference type="Pfam" id="PF04115">
    <property type="entry name" value="Ureidogly_lyase"/>
    <property type="match status" value="1"/>
</dbReference>
<dbReference type="Gene3D" id="2.60.120.480">
    <property type="entry name" value="Ureidoglycolate hydrolase"/>
    <property type="match status" value="1"/>
</dbReference>
<reference evidence="5 6" key="1">
    <citation type="submission" date="2017-10" db="EMBL/GenBank/DDBJ databases">
        <title>FDA dAtabase for Regulatory Grade micrObial Sequences (FDA-ARGOS): Supporting development and validation of Infectious Disease Dx tests.</title>
        <authorList>
            <person name="Campos J."/>
            <person name="Goldberg B."/>
            <person name="Tallon L.J."/>
            <person name="Sadzewicz L."/>
            <person name="Sengamalay N."/>
            <person name="Ott S."/>
            <person name="Godinez A."/>
            <person name="Nagaraj S."/>
            <person name="Vyas G."/>
            <person name="Aluvathingal J."/>
            <person name="Nadendla S."/>
            <person name="Geyer C."/>
            <person name="Nandy P."/>
            <person name="Hobson J."/>
            <person name="Sichtig H."/>
        </authorList>
    </citation>
    <scope>NUCLEOTIDE SEQUENCE [LARGE SCALE GENOMIC DNA]</scope>
    <source>
        <strain evidence="5 6">FDAARGOS_185</strain>
    </source>
</reference>
<dbReference type="EMBL" id="PDXQ01000001">
    <property type="protein sequence ID" value="TRZ34522.1"/>
    <property type="molecule type" value="Genomic_DNA"/>
</dbReference>
<dbReference type="InterPro" id="IPR024060">
    <property type="entry name" value="Ureidoglycolate_lyase_dom_sf"/>
</dbReference>
<dbReference type="GO" id="GO:0050385">
    <property type="term" value="F:ureidoglycolate lyase activity"/>
    <property type="evidence" value="ECO:0007669"/>
    <property type="project" value="UniProtKB-EC"/>
</dbReference>
<dbReference type="GO" id="GO:0004848">
    <property type="term" value="F:ureidoglycolate hydrolase activity"/>
    <property type="evidence" value="ECO:0007669"/>
    <property type="project" value="InterPro"/>
</dbReference>
<comment type="subunit">
    <text evidence="1">Homodimer.</text>
</comment>
<evidence type="ECO:0008006" key="7">
    <source>
        <dbReference type="Google" id="ProtNLM"/>
    </source>
</evidence>
<dbReference type="InterPro" id="IPR011051">
    <property type="entry name" value="RmlC_Cupin_sf"/>
</dbReference>